<evidence type="ECO:0000313" key="2">
    <source>
        <dbReference type="Proteomes" id="UP001148737"/>
    </source>
</evidence>
<accession>A0ACC1QIQ0</accession>
<evidence type="ECO:0000313" key="1">
    <source>
        <dbReference type="EMBL" id="KAJ3478520.1"/>
    </source>
</evidence>
<reference evidence="1" key="1">
    <citation type="submission" date="2022-07" db="EMBL/GenBank/DDBJ databases">
        <title>Genome Sequence of Lecanicillium saksenae.</title>
        <authorList>
            <person name="Buettner E."/>
        </authorList>
    </citation>
    <scope>NUCLEOTIDE SEQUENCE</scope>
    <source>
        <strain evidence="1">VT-O1</strain>
    </source>
</reference>
<organism evidence="1 2">
    <name type="scientific">Lecanicillium saksenae</name>
    <dbReference type="NCBI Taxonomy" id="468837"/>
    <lineage>
        <taxon>Eukaryota</taxon>
        <taxon>Fungi</taxon>
        <taxon>Dikarya</taxon>
        <taxon>Ascomycota</taxon>
        <taxon>Pezizomycotina</taxon>
        <taxon>Sordariomycetes</taxon>
        <taxon>Hypocreomycetidae</taxon>
        <taxon>Hypocreales</taxon>
        <taxon>Cordycipitaceae</taxon>
        <taxon>Lecanicillium</taxon>
    </lineage>
</organism>
<protein>
    <submittedName>
        <fullName evidence="1">Uncharacterized protein</fullName>
    </submittedName>
</protein>
<name>A0ACC1QIQ0_9HYPO</name>
<sequence>MPIEPLAFANGALSVALDLMMILIPLGEVVQMQMHWKKKAGVIFMFLLGTFVTVVSTLRLLSVSQFSELVNITWKFYGVALWSTVEINVGLICTCLPTMRLILVRISPRVFGSQWSRAGTRLGSTSTGSHFSRKTSAGNPAVLYPNLEDLDFDPSDDPRGSEQEHGSKNVIQEKNDSV</sequence>
<gene>
    <name evidence="1" type="ORF">NLG97_g8559</name>
</gene>
<dbReference type="Proteomes" id="UP001148737">
    <property type="component" value="Unassembled WGS sequence"/>
</dbReference>
<comment type="caution">
    <text evidence="1">The sequence shown here is derived from an EMBL/GenBank/DDBJ whole genome shotgun (WGS) entry which is preliminary data.</text>
</comment>
<dbReference type="EMBL" id="JANAKD010001535">
    <property type="protein sequence ID" value="KAJ3478520.1"/>
    <property type="molecule type" value="Genomic_DNA"/>
</dbReference>
<proteinExistence type="predicted"/>
<keyword evidence="2" id="KW-1185">Reference proteome</keyword>